<keyword evidence="1" id="KW-0812">Transmembrane</keyword>
<dbReference type="RefSeq" id="WP_350342463.1">
    <property type="nucleotide sequence ID" value="NZ_CP158367.1"/>
</dbReference>
<dbReference type="EMBL" id="CP158367">
    <property type="protein sequence ID" value="XBX73701.1"/>
    <property type="molecule type" value="Genomic_DNA"/>
</dbReference>
<feature type="transmembrane region" description="Helical" evidence="1">
    <location>
        <begin position="115"/>
        <end position="132"/>
    </location>
</feature>
<evidence type="ECO:0000256" key="1">
    <source>
        <dbReference type="SAM" id="Phobius"/>
    </source>
</evidence>
<proteinExistence type="predicted"/>
<dbReference type="Pfam" id="PF14045">
    <property type="entry name" value="YIEGIA"/>
    <property type="match status" value="1"/>
</dbReference>
<accession>A0AAU7VI49</accession>
<feature type="transmembrane region" description="Helical" evidence="1">
    <location>
        <begin position="37"/>
        <end position="57"/>
    </location>
</feature>
<gene>
    <name evidence="2" type="ORF">PRVXT_001702</name>
</gene>
<keyword evidence="1" id="KW-1133">Transmembrane helix</keyword>
<organism evidence="2">
    <name type="scientific">Proteinivorax tanatarense</name>
    <dbReference type="NCBI Taxonomy" id="1260629"/>
    <lineage>
        <taxon>Bacteria</taxon>
        <taxon>Bacillati</taxon>
        <taxon>Bacillota</taxon>
        <taxon>Clostridia</taxon>
        <taxon>Eubacteriales</taxon>
        <taxon>Proteinivoracaceae</taxon>
        <taxon>Proteinivorax</taxon>
    </lineage>
</organism>
<reference evidence="2" key="1">
    <citation type="journal article" date="2013" name="Extremophiles">
        <title>Proteinivorax tanatarense gen. nov., sp. nov., an anaerobic, haloalkaliphilic, proteolytic bacterium isolated from a decaying algal bloom, and proposal of Proteinivoraceae fam. nov.</title>
        <authorList>
            <person name="Kevbrin V."/>
            <person name="Boltyanskaya Y."/>
            <person name="Zhilina T."/>
            <person name="Kolganova T."/>
            <person name="Lavrentjeva E."/>
            <person name="Kuznetsov B."/>
        </authorList>
    </citation>
    <scope>NUCLEOTIDE SEQUENCE</scope>
    <source>
        <strain evidence="2">Z-910T</strain>
    </source>
</reference>
<sequence length="307" mass="33861">MDQYLYIVAFSTFVGTLSRFIMLKTDYRQYPTNPHGSLIHLSLGFIAAALGSVAIPALIDQDFAAVTFLALAAQQFREIRNMERETLQKLEVTELVPRGEDFIEGVARAFEARNYLVILIAIFTSLVTTLIIEFTTIYWGLLGGAAIAVCLIYGALKLMEGERIIDIADVDQAEIRFDDANLFVDDIQIMNIGLKEAKETILEKGLAVMIKPKDADAVATLGNVGQRQALVHIASKLMGIYKDVDTPEFTPLARRNEDNGYVALYIVPTHGTIEDLIDAVERTPVLESAIAKPSLSGVGRHIKQEEG</sequence>
<evidence type="ECO:0000313" key="2">
    <source>
        <dbReference type="EMBL" id="XBX73701.1"/>
    </source>
</evidence>
<feature type="transmembrane region" description="Helical" evidence="1">
    <location>
        <begin position="6"/>
        <end position="25"/>
    </location>
</feature>
<feature type="transmembrane region" description="Helical" evidence="1">
    <location>
        <begin position="138"/>
        <end position="156"/>
    </location>
</feature>
<reference evidence="2" key="2">
    <citation type="submission" date="2024-06" db="EMBL/GenBank/DDBJ databases">
        <authorList>
            <person name="Petrova K.O."/>
            <person name="Toshchakov S.V."/>
            <person name="Boltjanskaja Y.V."/>
            <person name="Kevbrin V."/>
        </authorList>
    </citation>
    <scope>NUCLEOTIDE SEQUENCE</scope>
    <source>
        <strain evidence="2">Z-910T</strain>
    </source>
</reference>
<name>A0AAU7VI49_9FIRM</name>
<dbReference type="InterPro" id="IPR025918">
    <property type="entry name" value="YIEGIA"/>
</dbReference>
<keyword evidence="1" id="KW-0472">Membrane</keyword>
<protein>
    <submittedName>
        <fullName evidence="2">YIEGIA family protein</fullName>
    </submittedName>
</protein>
<dbReference type="AlphaFoldDB" id="A0AAU7VI49"/>